<dbReference type="InterPro" id="IPR007651">
    <property type="entry name" value="Lipin_N"/>
</dbReference>
<dbReference type="PANTHER" id="PTHR12181">
    <property type="entry name" value="LIPIN"/>
    <property type="match status" value="1"/>
</dbReference>
<feature type="compositionally biased region" description="Basic residues" evidence="5">
    <location>
        <begin position="476"/>
        <end position="491"/>
    </location>
</feature>
<sequence>MNYLRGAVSAISAPYQYYKELPPINPSTLTGAIDVIVIQRPSSNGSTELACSPFHVRFGKWQVLRPSEKKVNVSVNGHPIPFDMKIGEAGEAFFVFETEDDVPDELITSPLLKAKVEEAPIDGSDAQVDRFGAKKDESSQLEPDFLDLDATEQDKPKSQESSPPSSSQSPPETEDANDRTEVEKEQDERADAALERKTGKSVHVPHVEYQDGVAIDTEGYHSQSFHKHSRSHESHYEDYRHDRDGSDRTIKGYGVNPSTKETFTFPTFEEEPETDNLSVPFPYRATSEPPPDIEISDASTYPLTPSASTPTTTSASEAETALPPTTPKSRSKILPGTKLVLPPQEFTWEWGGFPTPSPMKTSFSFGKTGRTISGTGPAGPSTAAHHHHNSVAVNASAWGRSSTLGGSDDFIGSGKGKGKAKADDLFGIGSTVLDPVSEGEVDEESDDEVVGISELKTGYRSRSVPPGLEGSPTSAVRRRRSFSPGKTKRWRGAAEDGDQGVEDMPSSSASRRRASDSAAASSGYGAGGLLAVSGSDPTRFRVFIEGKKMEFELSLVERRAEDGKESEESVEGKEVEDDMENRGRNRQVTRRSKKRALRVFSPDGRWTGVDEFEMASLFEQGKINLQRFLDDESVVQDPRLVIRWAGEQYISRSDESPLMSALIIWRDSYLKAREAGQVITRPSSPVSDYEEPLTPTTTSAQSTATLPTSASSSGYLAIDANQKKLERSQSEPPETIQPKDESGTKPPTSSSWVQWWSRSRKKTSDTSTKRPELKEAYSEPTVPAPPTAKVEGLVKADGALAAQGSESAPALPSTPIQKPVDLPQPVTTSEASPKKYVKTLRLTSDQLKSLNLKPGSNTITFSLSTTGVVACTARIFVWDSTDLVVISDIDGTITKYALSVYDFKLTLTKSSFRSDGLGHVFAMIGRDWTHLGVAKLYTDICRNGYKILYLTSRAIGQADATRGYLKGIKQNDYQLPEGPVIMSPDRLIASLHREVVLRKPEVFKMACLRDIQRLFGEASRNPFYAGFGNRITDALSYRSVNVPSSRIFTIDTSGEVKCELLELAGYKSSYIHMTDLVDQMFPPINRKWAPEYTDFNYWKVPVQEFPLPDLSPPSPALSARSDNSTLARLRNFSLVGSRQANNLPTAKDTISDGKDLSNYRDSNLRQISSFERLRDTLGFSPSRSASPERSASPSTMWESDSEGEDDEGEGGNRGRRERRRSMTSMPGSLDDMDMDFGDDDDGAEEGEEYDEEEQDEEGMLDEEAAAEAAFAEDLLAAGEMKNVPFL</sequence>
<dbReference type="Pfam" id="PF08235">
    <property type="entry name" value="LNS2"/>
    <property type="match status" value="1"/>
</dbReference>
<evidence type="ECO:0000259" key="6">
    <source>
        <dbReference type="SMART" id="SM00775"/>
    </source>
</evidence>
<gene>
    <name evidence="7" type="primary">ned1</name>
    <name evidence="7" type="ORF">VNI00_001108</name>
</gene>
<protein>
    <recommendedName>
        <fullName evidence="3">phosphatidate phosphatase</fullName>
        <ecNumber evidence="3">3.1.3.4</ecNumber>
    </recommendedName>
</protein>
<feature type="compositionally biased region" description="Low complexity" evidence="5">
    <location>
        <begin position="516"/>
        <end position="530"/>
    </location>
</feature>
<comment type="similarity">
    <text evidence="2">Belongs to the lipin family.</text>
</comment>
<dbReference type="InterPro" id="IPR036412">
    <property type="entry name" value="HAD-like_sf"/>
</dbReference>
<dbReference type="SMART" id="SM00775">
    <property type="entry name" value="LNS2"/>
    <property type="match status" value="1"/>
</dbReference>
<feature type="compositionally biased region" description="Low complexity" evidence="5">
    <location>
        <begin position="298"/>
        <end position="323"/>
    </location>
</feature>
<dbReference type="InterPro" id="IPR013209">
    <property type="entry name" value="LNS2"/>
</dbReference>
<name>A0AAW0EAI7_9AGAR</name>
<feature type="region of interest" description="Disordered" evidence="5">
    <location>
        <begin position="1177"/>
        <end position="1260"/>
    </location>
</feature>
<dbReference type="EMBL" id="JAYKXP010000003">
    <property type="protein sequence ID" value="KAK7060343.1"/>
    <property type="molecule type" value="Genomic_DNA"/>
</dbReference>
<accession>A0AAW0EAI7</accession>
<feature type="compositionally biased region" description="Basic and acidic residues" evidence="5">
    <location>
        <begin position="176"/>
        <end position="198"/>
    </location>
</feature>
<feature type="region of interest" description="Disordered" evidence="5">
    <location>
        <begin position="123"/>
        <end position="205"/>
    </location>
</feature>
<keyword evidence="4 7" id="KW-0378">Hydrolase</keyword>
<dbReference type="InterPro" id="IPR026058">
    <property type="entry name" value="LIPIN"/>
</dbReference>
<keyword evidence="8" id="KW-1185">Reference proteome</keyword>
<evidence type="ECO:0000256" key="5">
    <source>
        <dbReference type="SAM" id="MobiDB-lite"/>
    </source>
</evidence>
<dbReference type="SUPFAM" id="SSF56784">
    <property type="entry name" value="HAD-like"/>
    <property type="match status" value="1"/>
</dbReference>
<feature type="compositionally biased region" description="Basic and acidic residues" evidence="5">
    <location>
        <begin position="127"/>
        <end position="138"/>
    </location>
</feature>
<feature type="region of interest" description="Disordered" evidence="5">
    <location>
        <begin position="437"/>
        <end position="530"/>
    </location>
</feature>
<comment type="cofactor">
    <cofactor evidence="1">
        <name>Mg(2+)</name>
        <dbReference type="ChEBI" id="CHEBI:18420"/>
    </cofactor>
</comment>
<dbReference type="GO" id="GO:0009062">
    <property type="term" value="P:fatty acid catabolic process"/>
    <property type="evidence" value="ECO:0007669"/>
    <property type="project" value="TreeGrafter"/>
</dbReference>
<feature type="compositionally biased region" description="Low complexity" evidence="5">
    <location>
        <begin position="692"/>
        <end position="713"/>
    </location>
</feature>
<feature type="compositionally biased region" description="Low complexity" evidence="5">
    <location>
        <begin position="257"/>
        <end position="267"/>
    </location>
</feature>
<evidence type="ECO:0000256" key="2">
    <source>
        <dbReference type="ARBA" id="ARBA00005476"/>
    </source>
</evidence>
<dbReference type="InterPro" id="IPR031315">
    <property type="entry name" value="LNS2/PITP"/>
</dbReference>
<feature type="region of interest" description="Disordered" evidence="5">
    <location>
        <begin position="558"/>
        <end position="588"/>
    </location>
</feature>
<proteinExistence type="inferred from homology"/>
<evidence type="ECO:0000313" key="7">
    <source>
        <dbReference type="EMBL" id="KAK7060343.1"/>
    </source>
</evidence>
<dbReference type="PANTHER" id="PTHR12181:SF12">
    <property type="entry name" value="PHOSPHATIDATE PHOSPHATASE"/>
    <property type="match status" value="1"/>
</dbReference>
<organism evidence="7 8">
    <name type="scientific">Paramarasmius palmivorus</name>
    <dbReference type="NCBI Taxonomy" id="297713"/>
    <lineage>
        <taxon>Eukaryota</taxon>
        <taxon>Fungi</taxon>
        <taxon>Dikarya</taxon>
        <taxon>Basidiomycota</taxon>
        <taxon>Agaricomycotina</taxon>
        <taxon>Agaricomycetes</taxon>
        <taxon>Agaricomycetidae</taxon>
        <taxon>Agaricales</taxon>
        <taxon>Marasmiineae</taxon>
        <taxon>Marasmiaceae</taxon>
        <taxon>Paramarasmius</taxon>
    </lineage>
</organism>
<feature type="region of interest" description="Disordered" evidence="5">
    <location>
        <begin position="803"/>
        <end position="833"/>
    </location>
</feature>
<evidence type="ECO:0000313" key="8">
    <source>
        <dbReference type="Proteomes" id="UP001383192"/>
    </source>
</evidence>
<feature type="compositionally biased region" description="Low complexity" evidence="5">
    <location>
        <begin position="1180"/>
        <end position="1194"/>
    </location>
</feature>
<feature type="compositionally biased region" description="Low complexity" evidence="5">
    <location>
        <begin position="159"/>
        <end position="171"/>
    </location>
</feature>
<feature type="domain" description="LNS2/PITP" evidence="6">
    <location>
        <begin position="884"/>
        <end position="1059"/>
    </location>
</feature>
<feature type="compositionally biased region" description="Acidic residues" evidence="5">
    <location>
        <begin position="1230"/>
        <end position="1260"/>
    </location>
</feature>
<feature type="compositionally biased region" description="Basic and acidic residues" evidence="5">
    <location>
        <begin position="762"/>
        <end position="777"/>
    </location>
</feature>
<dbReference type="GO" id="GO:0005634">
    <property type="term" value="C:nucleus"/>
    <property type="evidence" value="ECO:0007669"/>
    <property type="project" value="TreeGrafter"/>
</dbReference>
<dbReference type="Pfam" id="PF04571">
    <property type="entry name" value="Lipin_N"/>
    <property type="match status" value="1"/>
</dbReference>
<feature type="compositionally biased region" description="Basic and acidic residues" evidence="5">
    <location>
        <begin position="558"/>
        <end position="573"/>
    </location>
</feature>
<dbReference type="GO" id="GO:0008195">
    <property type="term" value="F:phosphatidate phosphatase activity"/>
    <property type="evidence" value="ECO:0007669"/>
    <property type="project" value="UniProtKB-EC"/>
</dbReference>
<feature type="region of interest" description="Disordered" evidence="5">
    <location>
        <begin position="221"/>
        <end position="336"/>
    </location>
</feature>
<feature type="region of interest" description="Disordered" evidence="5">
    <location>
        <begin position="678"/>
        <end position="787"/>
    </location>
</feature>
<dbReference type="Proteomes" id="UP001383192">
    <property type="component" value="Unassembled WGS sequence"/>
</dbReference>
<dbReference type="EC" id="3.1.3.4" evidence="3"/>
<feature type="compositionally biased region" description="Acidic residues" evidence="5">
    <location>
        <begin position="1199"/>
        <end position="1209"/>
    </location>
</feature>
<dbReference type="InterPro" id="IPR031703">
    <property type="entry name" value="Lipin_mid"/>
</dbReference>
<dbReference type="Pfam" id="PF16876">
    <property type="entry name" value="Lipin_mid"/>
    <property type="match status" value="1"/>
</dbReference>
<feature type="compositionally biased region" description="Acidic residues" evidence="5">
    <location>
        <begin position="437"/>
        <end position="449"/>
    </location>
</feature>
<evidence type="ECO:0000256" key="3">
    <source>
        <dbReference type="ARBA" id="ARBA00012638"/>
    </source>
</evidence>
<reference evidence="7 8" key="1">
    <citation type="submission" date="2024-01" db="EMBL/GenBank/DDBJ databases">
        <title>A draft genome for a cacao thread blight-causing isolate of Paramarasmius palmivorus.</title>
        <authorList>
            <person name="Baruah I.K."/>
            <person name="Bukari Y."/>
            <person name="Amoako-Attah I."/>
            <person name="Meinhardt L.W."/>
            <person name="Bailey B.A."/>
            <person name="Cohen S.P."/>
        </authorList>
    </citation>
    <scope>NUCLEOTIDE SEQUENCE [LARGE SCALE GENOMIC DNA]</scope>
    <source>
        <strain evidence="7 8">GH-12</strain>
    </source>
</reference>
<feature type="compositionally biased region" description="Basic and acidic residues" evidence="5">
    <location>
        <begin position="231"/>
        <end position="250"/>
    </location>
</feature>
<evidence type="ECO:0000256" key="1">
    <source>
        <dbReference type="ARBA" id="ARBA00001946"/>
    </source>
</evidence>
<dbReference type="GO" id="GO:0019432">
    <property type="term" value="P:triglyceride biosynthetic process"/>
    <property type="evidence" value="ECO:0007669"/>
    <property type="project" value="TreeGrafter"/>
</dbReference>
<evidence type="ECO:0000256" key="4">
    <source>
        <dbReference type="ARBA" id="ARBA00022801"/>
    </source>
</evidence>
<comment type="caution">
    <text evidence="7">The sequence shown here is derived from an EMBL/GenBank/DDBJ whole genome shotgun (WGS) entry which is preliminary data.</text>
</comment>